<dbReference type="PANTHER" id="PTHR10217">
    <property type="entry name" value="VOLTAGE AND LIGAND GATED POTASSIUM CHANNEL"/>
    <property type="match status" value="1"/>
</dbReference>
<feature type="region of interest" description="Disordered" evidence="12">
    <location>
        <begin position="655"/>
        <end position="715"/>
    </location>
</feature>
<dbReference type="InterPro" id="IPR003938">
    <property type="entry name" value="K_chnl_volt-dep_EAG/ELK/ERG"/>
</dbReference>
<dbReference type="SUPFAM" id="SSF51206">
    <property type="entry name" value="cAMP-binding domain-like"/>
    <property type="match status" value="1"/>
</dbReference>
<evidence type="ECO:0000256" key="6">
    <source>
        <dbReference type="ARBA" id="ARBA00022882"/>
    </source>
</evidence>
<keyword evidence="3" id="KW-0633">Potassium transport</keyword>
<dbReference type="CDD" id="cd00038">
    <property type="entry name" value="CAP_ED"/>
    <property type="match status" value="1"/>
</dbReference>
<evidence type="ECO:0000259" key="15">
    <source>
        <dbReference type="PROSITE" id="PS50042"/>
    </source>
</evidence>
<comment type="caution">
    <text evidence="16">The sequence shown here is derived from an EMBL/GenBank/DDBJ whole genome shotgun (WGS) entry which is preliminary data.</text>
</comment>
<feature type="compositionally biased region" description="Low complexity" evidence="12">
    <location>
        <begin position="657"/>
        <end position="694"/>
    </location>
</feature>
<evidence type="ECO:0000256" key="2">
    <source>
        <dbReference type="ARBA" id="ARBA00022448"/>
    </source>
</evidence>
<accession>A0A5N5SN46</accession>
<evidence type="ECO:0000313" key="16">
    <source>
        <dbReference type="EMBL" id="KAB7495491.1"/>
    </source>
</evidence>
<dbReference type="GO" id="GO:0005249">
    <property type="term" value="F:voltage-gated potassium channel activity"/>
    <property type="evidence" value="ECO:0007669"/>
    <property type="project" value="InterPro"/>
</dbReference>
<reference evidence="16 17" key="1">
    <citation type="journal article" date="2019" name="PLoS Biol.">
        <title>Sex chromosomes control vertical transmission of feminizing Wolbachia symbionts in an isopod.</title>
        <authorList>
            <person name="Becking T."/>
            <person name="Chebbi M.A."/>
            <person name="Giraud I."/>
            <person name="Moumen B."/>
            <person name="Laverre T."/>
            <person name="Caubet Y."/>
            <person name="Peccoud J."/>
            <person name="Gilbert C."/>
            <person name="Cordaux R."/>
        </authorList>
    </citation>
    <scope>NUCLEOTIDE SEQUENCE [LARGE SCALE GENOMIC DNA]</scope>
    <source>
        <strain evidence="16">ANa2</strain>
        <tissue evidence="16">Whole body excluding digestive tract and cuticle</tissue>
    </source>
</reference>
<feature type="chain" id="PRO_5024372658" evidence="14">
    <location>
        <begin position="20"/>
        <end position="951"/>
    </location>
</feature>
<evidence type="ECO:0000256" key="1">
    <source>
        <dbReference type="ARBA" id="ARBA00004141"/>
    </source>
</evidence>
<sequence>MLSFTLVAHWLACIWHAIAEREMELEKSANITDELRGELREGWVYELAERFDLADPLELGTTEKYVTALYFTCSSLTSVGFGNVSANTKKEKIFAIVTMLIGALMHATVFGNVTSIIQRMYSRRSLYQTKWRDLKDFLALNQIPKELKHRMQDYFQTMWSLNQGIDIHETLKEFPEELRGDISMHIHREILSIPIFENASQGCLKLLSLHIRNNFCAPGEYLVRKGDAVQYIYYLCNGSMEVVMDDMVVAILGKGDLVGTDIDVIIQFGMEAIVKSSCDVKALTYCDLKSINILGLVDVLKLYPEYQQEFAHDIKHDLTHNIREGYDGEDKDFDIISGKNILPSISEDDEERGSEEDDRSPGSTSPRSPLPPRVPNSSRPEDDSGSPRWPHRARERVGGRGTPIVTGVGVPGIAGGGQDRLKPLSPTRHHRSSDELRGEDKNAKVHFEKLDTQVTTLHSDVRSALQLLQSMGRNNEVLRNRRASNVEPRDMSNITRRPMNAADGDELGEGSLLRCNIPLTRSSPSIFACHEDKKTGGENINTDIPKNNIYTSPPSSPSSLPKTKTWKHVGTQTDLPINVPVAVLEAFVLAHRSRVLQLLGVPDPLDLPQEEYPANIEEPSNNHSLFIKSNCKNDDCNHSPSDVFSFRVQKKSDKSVDSSSLSSAHSTPDYMPIKSILPASNSSDSLSSHSNPTSKSSFDNAIQYEDPSHIPDKSFVSPSINILNVRSSISEADSHYSSSKEEDQSQSNFYKNETRKGSCSQSDSTNIEEGGKNNNNNNSNTNYPKNQRHDSGILAGTYQLADLQTWNPKPLRNNIHPNLASSLSTGSIREKTKHRCSHNSAQPSNTLHIKIKENESKAEKENSPNISLENHNCCSLDCNSTNIICFSEIDHISRGICRSTSMPASTLKIPQLAPSIFLKDISLPPNLDTTQLNKKENQESIGVKSMCVTDF</sequence>
<feature type="region of interest" description="Disordered" evidence="12">
    <location>
        <begin position="734"/>
        <end position="790"/>
    </location>
</feature>
<dbReference type="InterPro" id="IPR014710">
    <property type="entry name" value="RmlC-like_jellyroll"/>
</dbReference>
<dbReference type="Proteomes" id="UP000326759">
    <property type="component" value="Unassembled WGS sequence"/>
</dbReference>
<evidence type="ECO:0000256" key="11">
    <source>
        <dbReference type="ARBA" id="ARBA00023303"/>
    </source>
</evidence>
<dbReference type="InterPro" id="IPR000595">
    <property type="entry name" value="cNMP-bd_dom"/>
</dbReference>
<dbReference type="PROSITE" id="PS50042">
    <property type="entry name" value="CNMP_BINDING_3"/>
    <property type="match status" value="1"/>
</dbReference>
<dbReference type="EMBL" id="SEYY01022535">
    <property type="protein sequence ID" value="KAB7495491.1"/>
    <property type="molecule type" value="Genomic_DNA"/>
</dbReference>
<dbReference type="SUPFAM" id="SSF81324">
    <property type="entry name" value="Voltage-gated potassium channels"/>
    <property type="match status" value="1"/>
</dbReference>
<evidence type="ECO:0000256" key="13">
    <source>
        <dbReference type="SAM" id="Phobius"/>
    </source>
</evidence>
<dbReference type="Gene3D" id="1.10.1200.260">
    <property type="match status" value="1"/>
</dbReference>
<dbReference type="InterPro" id="IPR050818">
    <property type="entry name" value="KCNH_animal-type"/>
</dbReference>
<evidence type="ECO:0000256" key="4">
    <source>
        <dbReference type="ARBA" id="ARBA00022692"/>
    </source>
</evidence>
<feature type="domain" description="Cyclic nucleotide-binding" evidence="15">
    <location>
        <begin position="195"/>
        <end position="259"/>
    </location>
</feature>
<keyword evidence="11" id="KW-0407">Ion channel</keyword>
<dbReference type="Pfam" id="PF00520">
    <property type="entry name" value="Ion_trans"/>
    <property type="match status" value="1"/>
</dbReference>
<evidence type="ECO:0000256" key="7">
    <source>
        <dbReference type="ARBA" id="ARBA00022958"/>
    </source>
</evidence>
<gene>
    <name evidence="16" type="primary">KCNH8</name>
    <name evidence="16" type="ORF">Anas_04001</name>
</gene>
<feature type="compositionally biased region" description="Low complexity" evidence="12">
    <location>
        <begin position="773"/>
        <end position="782"/>
    </location>
</feature>
<protein>
    <submittedName>
        <fullName evidence="16">Potassium voltage-gated channel subfamily H member 8</fullName>
    </submittedName>
</protein>
<evidence type="ECO:0000256" key="8">
    <source>
        <dbReference type="ARBA" id="ARBA00022989"/>
    </source>
</evidence>
<dbReference type="OrthoDB" id="447251at2759"/>
<comment type="subcellular location">
    <subcellularLocation>
        <location evidence="1">Membrane</location>
        <topology evidence="1">Multi-pass membrane protein</topology>
    </subcellularLocation>
</comment>
<keyword evidence="7" id="KW-0630">Potassium</keyword>
<dbReference type="GO" id="GO:0005886">
    <property type="term" value="C:plasma membrane"/>
    <property type="evidence" value="ECO:0007669"/>
    <property type="project" value="TreeGrafter"/>
</dbReference>
<keyword evidence="14" id="KW-0732">Signal</keyword>
<feature type="compositionally biased region" description="Acidic residues" evidence="12">
    <location>
        <begin position="346"/>
        <end position="358"/>
    </location>
</feature>
<evidence type="ECO:0000256" key="9">
    <source>
        <dbReference type="ARBA" id="ARBA00023065"/>
    </source>
</evidence>
<keyword evidence="8 13" id="KW-1133">Transmembrane helix</keyword>
<keyword evidence="10 13" id="KW-0472">Membrane</keyword>
<feature type="compositionally biased region" description="Basic and acidic residues" evidence="12">
    <location>
        <begin position="734"/>
        <end position="743"/>
    </location>
</feature>
<evidence type="ECO:0000256" key="3">
    <source>
        <dbReference type="ARBA" id="ARBA00022538"/>
    </source>
</evidence>
<feature type="compositionally biased region" description="Gly residues" evidence="12">
    <location>
        <begin position="409"/>
        <end position="418"/>
    </location>
</feature>
<keyword evidence="5" id="KW-0631">Potassium channel</keyword>
<evidence type="ECO:0000256" key="12">
    <source>
        <dbReference type="SAM" id="MobiDB-lite"/>
    </source>
</evidence>
<dbReference type="InterPro" id="IPR005821">
    <property type="entry name" value="Ion_trans_dom"/>
</dbReference>
<feature type="region of interest" description="Disordered" evidence="12">
    <location>
        <begin position="530"/>
        <end position="564"/>
    </location>
</feature>
<feature type="compositionally biased region" description="Polar residues" evidence="12">
    <location>
        <begin position="745"/>
        <end position="767"/>
    </location>
</feature>
<dbReference type="AlphaFoldDB" id="A0A5N5SN46"/>
<dbReference type="PRINTS" id="PR01463">
    <property type="entry name" value="EAGCHANLFMLY"/>
</dbReference>
<dbReference type="Gene3D" id="2.60.120.10">
    <property type="entry name" value="Jelly Rolls"/>
    <property type="match status" value="1"/>
</dbReference>
<dbReference type="GO" id="GO:0034702">
    <property type="term" value="C:monoatomic ion channel complex"/>
    <property type="evidence" value="ECO:0007669"/>
    <property type="project" value="UniProtKB-KW"/>
</dbReference>
<keyword evidence="17" id="KW-1185">Reference proteome</keyword>
<evidence type="ECO:0000256" key="5">
    <source>
        <dbReference type="ARBA" id="ARBA00022826"/>
    </source>
</evidence>
<keyword evidence="6" id="KW-0851">Voltage-gated channel</keyword>
<name>A0A5N5SN46_9CRUS</name>
<proteinExistence type="predicted"/>
<feature type="compositionally biased region" description="Polar residues" evidence="12">
    <location>
        <begin position="538"/>
        <end position="551"/>
    </location>
</feature>
<dbReference type="PANTHER" id="PTHR10217:SF637">
    <property type="entry name" value="EAG-LIKE K[+] CHANNEL, ISOFORM A"/>
    <property type="match status" value="1"/>
</dbReference>
<dbReference type="GO" id="GO:0042391">
    <property type="term" value="P:regulation of membrane potential"/>
    <property type="evidence" value="ECO:0007669"/>
    <property type="project" value="TreeGrafter"/>
</dbReference>
<feature type="transmembrane region" description="Helical" evidence="13">
    <location>
        <begin position="93"/>
        <end position="117"/>
    </location>
</feature>
<keyword evidence="9" id="KW-0406">Ion transport</keyword>
<dbReference type="Gene3D" id="1.10.287.70">
    <property type="match status" value="1"/>
</dbReference>
<keyword evidence="2" id="KW-0813">Transport</keyword>
<keyword evidence="4 13" id="KW-0812">Transmembrane</keyword>
<organism evidence="16 17">
    <name type="scientific">Armadillidium nasatum</name>
    <dbReference type="NCBI Taxonomy" id="96803"/>
    <lineage>
        <taxon>Eukaryota</taxon>
        <taxon>Metazoa</taxon>
        <taxon>Ecdysozoa</taxon>
        <taxon>Arthropoda</taxon>
        <taxon>Crustacea</taxon>
        <taxon>Multicrustacea</taxon>
        <taxon>Malacostraca</taxon>
        <taxon>Eumalacostraca</taxon>
        <taxon>Peracarida</taxon>
        <taxon>Isopoda</taxon>
        <taxon>Oniscidea</taxon>
        <taxon>Crinocheta</taxon>
        <taxon>Armadillidiidae</taxon>
        <taxon>Armadillidium</taxon>
    </lineage>
</organism>
<dbReference type="InterPro" id="IPR018490">
    <property type="entry name" value="cNMP-bd_dom_sf"/>
</dbReference>
<dbReference type="SMART" id="SM00100">
    <property type="entry name" value="cNMP"/>
    <property type="match status" value="1"/>
</dbReference>
<dbReference type="FunFam" id="2.60.120.10:FF:000061">
    <property type="entry name" value="Potassium voltage-gated channel subfamily H member 3"/>
    <property type="match status" value="1"/>
</dbReference>
<feature type="signal peptide" evidence="14">
    <location>
        <begin position="1"/>
        <end position="19"/>
    </location>
</feature>
<feature type="transmembrane region" description="Helical" evidence="13">
    <location>
        <begin position="65"/>
        <end position="86"/>
    </location>
</feature>
<evidence type="ECO:0000256" key="14">
    <source>
        <dbReference type="SAM" id="SignalP"/>
    </source>
</evidence>
<feature type="region of interest" description="Disordered" evidence="12">
    <location>
        <begin position="341"/>
        <end position="439"/>
    </location>
</feature>
<evidence type="ECO:0000256" key="10">
    <source>
        <dbReference type="ARBA" id="ARBA00023136"/>
    </source>
</evidence>
<evidence type="ECO:0000313" key="17">
    <source>
        <dbReference type="Proteomes" id="UP000326759"/>
    </source>
</evidence>